<gene>
    <name evidence="3" type="ORF">LOC62_02G002934</name>
</gene>
<sequence length="418" mass="46902">MSSPMEEDRDLHPRWGTPATPATPPKPDHTQAHARDYAALQTHLRHSYLFTPLREARGNTSYSANSSNTSKDEHKPRVEDRYAPAQASRNVAFRRVPQEPGHHYHGGERAMVDEELTPGAHPRPPRPDEFPINLQGSVDGRGTSIKYHTFPRQRVEGLKRWLHFKFGYRLEELRLVYDGRILHDRDTMEQLGVEAGDFIDIVLEPPAMPVTTRATAAAIAQVEAEAKPEPRSSSPPSSPAPGQSPKPDLADLKPTHLHTRTTEEHEDAPDDSIADTKPKIDGLEPERVDFQRVVIESETHAPQDAAREHKARERRQHNGKRTKIILQGSNDGRPYTSVVNCSGKNAIKMVKQDYINKKFGYGIPKLRLLYDGRILQDTDTVACLELEDGDVIDVYLEREEALWVMLTGPEIGGAAHIA</sequence>
<dbReference type="RefSeq" id="XP_062625444.1">
    <property type="nucleotide sequence ID" value="XM_062769460.1"/>
</dbReference>
<dbReference type="GO" id="GO:0031593">
    <property type="term" value="F:polyubiquitin modification-dependent protein binding"/>
    <property type="evidence" value="ECO:0007669"/>
    <property type="project" value="TreeGrafter"/>
</dbReference>
<dbReference type="CDD" id="cd01763">
    <property type="entry name" value="Ubl_SUMO_like"/>
    <property type="match status" value="2"/>
</dbReference>
<dbReference type="GO" id="GO:0005829">
    <property type="term" value="C:cytosol"/>
    <property type="evidence" value="ECO:0007669"/>
    <property type="project" value="TreeGrafter"/>
</dbReference>
<feature type="domain" description="Ubiquitin-like" evidence="2">
    <location>
        <begin position="322"/>
        <end position="401"/>
    </location>
</feature>
<keyword evidence="4" id="KW-1185">Reference proteome</keyword>
<feature type="region of interest" description="Disordered" evidence="1">
    <location>
        <begin position="1"/>
        <end position="84"/>
    </location>
</feature>
<feature type="compositionally biased region" description="Basic and acidic residues" evidence="1">
    <location>
        <begin position="70"/>
        <end position="82"/>
    </location>
</feature>
<feature type="compositionally biased region" description="Basic residues" evidence="1">
    <location>
        <begin position="312"/>
        <end position="322"/>
    </location>
</feature>
<feature type="compositionally biased region" description="Basic and acidic residues" evidence="1">
    <location>
        <begin position="26"/>
        <end position="36"/>
    </location>
</feature>
<dbReference type="PROSITE" id="PS50053">
    <property type="entry name" value="UBIQUITIN_2"/>
    <property type="match status" value="2"/>
</dbReference>
<feature type="compositionally biased region" description="Basic and acidic residues" evidence="1">
    <location>
        <begin position="274"/>
        <end position="311"/>
    </location>
</feature>
<dbReference type="PANTHER" id="PTHR10677">
    <property type="entry name" value="UBIQUILIN"/>
    <property type="match status" value="1"/>
</dbReference>
<proteinExistence type="predicted"/>
<dbReference type="Pfam" id="PF00240">
    <property type="entry name" value="ubiquitin"/>
    <property type="match status" value="2"/>
</dbReference>
<evidence type="ECO:0000313" key="3">
    <source>
        <dbReference type="EMBL" id="WOO79412.1"/>
    </source>
</evidence>
<feature type="compositionally biased region" description="Low complexity" evidence="1">
    <location>
        <begin position="59"/>
        <end position="69"/>
    </location>
</feature>
<dbReference type="SUPFAM" id="SSF54236">
    <property type="entry name" value="Ubiquitin-like"/>
    <property type="match status" value="2"/>
</dbReference>
<dbReference type="InterPro" id="IPR029071">
    <property type="entry name" value="Ubiquitin-like_domsf"/>
</dbReference>
<accession>A0AAF0Y4T8</accession>
<reference evidence="3" key="1">
    <citation type="submission" date="2023-10" db="EMBL/GenBank/DDBJ databases">
        <authorList>
            <person name="Noh H."/>
        </authorList>
    </citation>
    <scope>NUCLEOTIDE SEQUENCE</scope>
    <source>
        <strain evidence="3">DUCC4014</strain>
    </source>
</reference>
<dbReference type="InterPro" id="IPR000626">
    <property type="entry name" value="Ubiquitin-like_dom"/>
</dbReference>
<dbReference type="GeneID" id="87806181"/>
<evidence type="ECO:0000313" key="4">
    <source>
        <dbReference type="Proteomes" id="UP000827549"/>
    </source>
</evidence>
<feature type="compositionally biased region" description="Acidic residues" evidence="1">
    <location>
        <begin position="264"/>
        <end position="273"/>
    </location>
</feature>
<organism evidence="3 4">
    <name type="scientific">Vanrija pseudolonga</name>
    <dbReference type="NCBI Taxonomy" id="143232"/>
    <lineage>
        <taxon>Eukaryota</taxon>
        <taxon>Fungi</taxon>
        <taxon>Dikarya</taxon>
        <taxon>Basidiomycota</taxon>
        <taxon>Agaricomycotina</taxon>
        <taxon>Tremellomycetes</taxon>
        <taxon>Trichosporonales</taxon>
        <taxon>Trichosporonaceae</taxon>
        <taxon>Vanrija</taxon>
    </lineage>
</organism>
<dbReference type="Gene3D" id="3.10.20.90">
    <property type="entry name" value="Phosphatidylinositol 3-kinase Catalytic Subunit, Chain A, domain 1"/>
    <property type="match status" value="2"/>
</dbReference>
<dbReference type="Proteomes" id="UP000827549">
    <property type="component" value="Chromosome 2"/>
</dbReference>
<dbReference type="AlphaFoldDB" id="A0AAF0Y4T8"/>
<dbReference type="GO" id="GO:0006511">
    <property type="term" value="P:ubiquitin-dependent protein catabolic process"/>
    <property type="evidence" value="ECO:0007669"/>
    <property type="project" value="TreeGrafter"/>
</dbReference>
<evidence type="ECO:0000259" key="2">
    <source>
        <dbReference type="PROSITE" id="PS50053"/>
    </source>
</evidence>
<evidence type="ECO:0000256" key="1">
    <source>
        <dbReference type="SAM" id="MobiDB-lite"/>
    </source>
</evidence>
<dbReference type="PANTHER" id="PTHR10677:SF3">
    <property type="entry name" value="FI07626P-RELATED"/>
    <property type="match status" value="1"/>
</dbReference>
<name>A0AAF0Y4T8_9TREE</name>
<feature type="region of interest" description="Disordered" evidence="1">
    <location>
        <begin position="222"/>
        <end position="322"/>
    </location>
</feature>
<feature type="domain" description="Ubiquitin-like" evidence="2">
    <location>
        <begin position="130"/>
        <end position="204"/>
    </location>
</feature>
<dbReference type="InterPro" id="IPR015496">
    <property type="entry name" value="Ubiquilin"/>
</dbReference>
<dbReference type="EMBL" id="CP086715">
    <property type="protein sequence ID" value="WOO79412.1"/>
    <property type="molecule type" value="Genomic_DNA"/>
</dbReference>
<protein>
    <recommendedName>
        <fullName evidence="2">Ubiquitin-like domain-containing protein</fullName>
    </recommendedName>
</protein>